<proteinExistence type="predicted"/>
<evidence type="ECO:0000256" key="1">
    <source>
        <dbReference type="SAM" id="MobiDB-lite"/>
    </source>
</evidence>
<name>A0A9N7ZDP0_PLEPL</name>
<reference evidence="2" key="1">
    <citation type="submission" date="2020-03" db="EMBL/GenBank/DDBJ databases">
        <authorList>
            <person name="Weist P."/>
        </authorList>
    </citation>
    <scope>NUCLEOTIDE SEQUENCE</scope>
</reference>
<feature type="region of interest" description="Disordered" evidence="1">
    <location>
        <begin position="84"/>
        <end position="196"/>
    </location>
</feature>
<evidence type="ECO:0000313" key="2">
    <source>
        <dbReference type="EMBL" id="CAB1460276.1"/>
    </source>
</evidence>
<feature type="compositionally biased region" description="Polar residues" evidence="1">
    <location>
        <begin position="124"/>
        <end position="133"/>
    </location>
</feature>
<feature type="compositionally biased region" description="Polar residues" evidence="1">
    <location>
        <begin position="95"/>
        <end position="104"/>
    </location>
</feature>
<gene>
    <name evidence="2" type="ORF">PLEPLA_LOCUS48127</name>
</gene>
<protein>
    <submittedName>
        <fullName evidence="2">Uncharacterized protein</fullName>
    </submittedName>
</protein>
<evidence type="ECO:0000313" key="3">
    <source>
        <dbReference type="Proteomes" id="UP001153269"/>
    </source>
</evidence>
<sequence>MARRCWSMKGSPCSYQYNDVDVTVSASPCEMVCCPITGAVVLLIRSTNPRMTHTSRRRESKTERRPPLFLIRCSLSWGGREAGPEVRQMEVGDTPTHTQAQVRSCGNGVMEKAKEKGSRRRKQGSLSEASSQDMPGRNKSDTRRQQPTQDCWHGSQGRGQDSMAHADLGPPPAPLSPQAPTGGTGAPRPSEGWTAI</sequence>
<organism evidence="2 3">
    <name type="scientific">Pleuronectes platessa</name>
    <name type="common">European plaice</name>
    <dbReference type="NCBI Taxonomy" id="8262"/>
    <lineage>
        <taxon>Eukaryota</taxon>
        <taxon>Metazoa</taxon>
        <taxon>Chordata</taxon>
        <taxon>Craniata</taxon>
        <taxon>Vertebrata</taxon>
        <taxon>Euteleostomi</taxon>
        <taxon>Actinopterygii</taxon>
        <taxon>Neopterygii</taxon>
        <taxon>Teleostei</taxon>
        <taxon>Neoteleostei</taxon>
        <taxon>Acanthomorphata</taxon>
        <taxon>Carangaria</taxon>
        <taxon>Pleuronectiformes</taxon>
        <taxon>Pleuronectoidei</taxon>
        <taxon>Pleuronectidae</taxon>
        <taxon>Pleuronectes</taxon>
    </lineage>
</organism>
<dbReference type="EMBL" id="CADEAL010004469">
    <property type="protein sequence ID" value="CAB1460276.1"/>
    <property type="molecule type" value="Genomic_DNA"/>
</dbReference>
<comment type="caution">
    <text evidence="2">The sequence shown here is derived from an EMBL/GenBank/DDBJ whole genome shotgun (WGS) entry which is preliminary data.</text>
</comment>
<dbReference type="Proteomes" id="UP001153269">
    <property type="component" value="Unassembled WGS sequence"/>
</dbReference>
<accession>A0A9N7ZDP0</accession>
<dbReference type="AlphaFoldDB" id="A0A9N7ZDP0"/>
<keyword evidence="3" id="KW-1185">Reference proteome</keyword>